<evidence type="ECO:0000313" key="3">
    <source>
        <dbReference type="Proteomes" id="UP001165085"/>
    </source>
</evidence>
<protein>
    <submittedName>
        <fullName evidence="2">Uncharacterized protein</fullName>
    </submittedName>
</protein>
<name>A0A9W7BIG4_9STRA</name>
<dbReference type="EMBL" id="BRXY01000380">
    <property type="protein sequence ID" value="GMH91041.1"/>
    <property type="molecule type" value="Genomic_DNA"/>
</dbReference>
<sequence>MPTSSAKNKKAPPRERPVFGHRAKSGGRSDSWMGAEPKMEWGERKTPLDKGRGISVTDVTVHRTADADKGFVHSSAKDHVKNRMDEDEAFGHRKNTGGHGDDWLKEKPKMELGEKKTALDKGRGVSVDDPEDAQVKAAPKKKLKVTARKEKSDKKMAEEVPKAGGCGCVVM</sequence>
<feature type="region of interest" description="Disordered" evidence="1">
    <location>
        <begin position="70"/>
        <end position="163"/>
    </location>
</feature>
<feature type="region of interest" description="Disordered" evidence="1">
    <location>
        <begin position="1"/>
        <end position="55"/>
    </location>
</feature>
<comment type="caution">
    <text evidence="2">The sequence shown here is derived from an EMBL/GenBank/DDBJ whole genome shotgun (WGS) entry which is preliminary data.</text>
</comment>
<reference evidence="3" key="1">
    <citation type="journal article" date="2023" name="Commun. Biol.">
        <title>Genome analysis of Parmales, the sister group of diatoms, reveals the evolutionary specialization of diatoms from phago-mixotrophs to photoautotrophs.</title>
        <authorList>
            <person name="Ban H."/>
            <person name="Sato S."/>
            <person name="Yoshikawa S."/>
            <person name="Yamada K."/>
            <person name="Nakamura Y."/>
            <person name="Ichinomiya M."/>
            <person name="Sato N."/>
            <person name="Blanc-Mathieu R."/>
            <person name="Endo H."/>
            <person name="Kuwata A."/>
            <person name="Ogata H."/>
        </authorList>
    </citation>
    <scope>NUCLEOTIDE SEQUENCE [LARGE SCALE GENOMIC DNA]</scope>
    <source>
        <strain evidence="3">NIES 3701</strain>
    </source>
</reference>
<dbReference type="Proteomes" id="UP001165085">
    <property type="component" value="Unassembled WGS sequence"/>
</dbReference>
<gene>
    <name evidence="2" type="ORF">TrST_g9787</name>
</gene>
<organism evidence="2 3">
    <name type="scientific">Triparma strigata</name>
    <dbReference type="NCBI Taxonomy" id="1606541"/>
    <lineage>
        <taxon>Eukaryota</taxon>
        <taxon>Sar</taxon>
        <taxon>Stramenopiles</taxon>
        <taxon>Ochrophyta</taxon>
        <taxon>Bolidophyceae</taxon>
        <taxon>Parmales</taxon>
        <taxon>Triparmaceae</taxon>
        <taxon>Triparma</taxon>
    </lineage>
</organism>
<dbReference type="AlphaFoldDB" id="A0A9W7BIG4"/>
<dbReference type="OrthoDB" id="10398021at2759"/>
<proteinExistence type="predicted"/>
<feature type="compositionally biased region" description="Basic and acidic residues" evidence="1">
    <location>
        <begin position="147"/>
        <end position="161"/>
    </location>
</feature>
<evidence type="ECO:0000313" key="2">
    <source>
        <dbReference type="EMBL" id="GMH91041.1"/>
    </source>
</evidence>
<keyword evidence="3" id="KW-1185">Reference proteome</keyword>
<evidence type="ECO:0000256" key="1">
    <source>
        <dbReference type="SAM" id="MobiDB-lite"/>
    </source>
</evidence>
<feature type="compositionally biased region" description="Basic and acidic residues" evidence="1">
    <location>
        <begin position="99"/>
        <end position="123"/>
    </location>
</feature>
<feature type="compositionally biased region" description="Basic and acidic residues" evidence="1">
    <location>
        <begin position="37"/>
        <end position="52"/>
    </location>
</feature>
<feature type="compositionally biased region" description="Basic and acidic residues" evidence="1">
    <location>
        <begin position="70"/>
        <end position="84"/>
    </location>
</feature>
<accession>A0A9W7BIG4</accession>